<proteinExistence type="predicted"/>
<keyword evidence="1" id="KW-0472">Membrane</keyword>
<protein>
    <recommendedName>
        <fullName evidence="4">DUF2178 domain-containing protein</fullName>
    </recommendedName>
</protein>
<keyword evidence="3" id="KW-1185">Reference proteome</keyword>
<reference evidence="2 3" key="1">
    <citation type="submission" date="2018-10" db="EMBL/GenBank/DDBJ databases">
        <title>Isolation from soil.</title>
        <authorList>
            <person name="Hu J."/>
        </authorList>
    </citation>
    <scope>NUCLEOTIDE SEQUENCE [LARGE SCALE GENOMIC DNA]</scope>
    <source>
        <strain evidence="2 3">NEAU-Ht49</strain>
    </source>
</reference>
<comment type="caution">
    <text evidence="2">The sequence shown here is derived from an EMBL/GenBank/DDBJ whole genome shotgun (WGS) entry which is preliminary data.</text>
</comment>
<keyword evidence="1" id="KW-0812">Transmembrane</keyword>
<evidence type="ECO:0000313" key="3">
    <source>
        <dbReference type="Proteomes" id="UP000282674"/>
    </source>
</evidence>
<keyword evidence="1" id="KW-1133">Transmembrane helix</keyword>
<evidence type="ECO:0000256" key="1">
    <source>
        <dbReference type="SAM" id="Phobius"/>
    </source>
</evidence>
<organism evidence="2 3">
    <name type="scientific">Actinomadura harenae</name>
    <dbReference type="NCBI Taxonomy" id="2483351"/>
    <lineage>
        <taxon>Bacteria</taxon>
        <taxon>Bacillati</taxon>
        <taxon>Actinomycetota</taxon>
        <taxon>Actinomycetes</taxon>
        <taxon>Streptosporangiales</taxon>
        <taxon>Thermomonosporaceae</taxon>
        <taxon>Actinomadura</taxon>
    </lineage>
</organism>
<evidence type="ECO:0000313" key="2">
    <source>
        <dbReference type="EMBL" id="RMI44031.1"/>
    </source>
</evidence>
<dbReference type="EMBL" id="RFFG01000021">
    <property type="protein sequence ID" value="RMI44031.1"/>
    <property type="molecule type" value="Genomic_DNA"/>
</dbReference>
<evidence type="ECO:0008006" key="4">
    <source>
        <dbReference type="Google" id="ProtNLM"/>
    </source>
</evidence>
<gene>
    <name evidence="2" type="ORF">EBO15_13990</name>
</gene>
<sequence>MTSTLAARRTVPGFFLGVGVVSLVAAGVGGHTLLGLGMLAVLALCAFGALMLARRSEAYRALTEEVDERSLHISGRAWAGTGVVLTIANLGGFVGGLASGHNGAPFFWLIGLGAVAYTAFAGIFQQAG</sequence>
<name>A0A3M2M317_9ACTN</name>
<accession>A0A3M2M317</accession>
<dbReference type="Proteomes" id="UP000282674">
    <property type="component" value="Unassembled WGS sequence"/>
</dbReference>
<dbReference type="OrthoDB" id="4217083at2"/>
<feature type="transmembrane region" description="Helical" evidence="1">
    <location>
        <begin position="106"/>
        <end position="124"/>
    </location>
</feature>
<feature type="transmembrane region" description="Helical" evidence="1">
    <location>
        <begin position="77"/>
        <end position="100"/>
    </location>
</feature>
<dbReference type="RefSeq" id="WP_122194808.1">
    <property type="nucleotide sequence ID" value="NZ_JBHSKC010000025.1"/>
</dbReference>
<feature type="transmembrane region" description="Helical" evidence="1">
    <location>
        <begin position="34"/>
        <end position="53"/>
    </location>
</feature>
<dbReference type="AlphaFoldDB" id="A0A3M2M317"/>
<feature type="transmembrane region" description="Helical" evidence="1">
    <location>
        <begin position="12"/>
        <end position="28"/>
    </location>
</feature>